<dbReference type="AlphaFoldDB" id="A0A6G1X4W4"/>
<evidence type="ECO:0000313" key="1">
    <source>
        <dbReference type="EMBL" id="MRG86004.1"/>
    </source>
</evidence>
<evidence type="ECO:0000313" key="2">
    <source>
        <dbReference type="Proteomes" id="UP000480185"/>
    </source>
</evidence>
<gene>
    <name evidence="1" type="ORF">GH754_06615</name>
</gene>
<dbReference type="SUPFAM" id="SSF143744">
    <property type="entry name" value="GlcG-like"/>
    <property type="match status" value="1"/>
</dbReference>
<dbReference type="InterPro" id="IPR038084">
    <property type="entry name" value="PduO/GlcC-like_sf"/>
</dbReference>
<accession>A0A6G1X4W4</accession>
<comment type="caution">
    <text evidence="1">The sequence shown here is derived from an EMBL/GenBank/DDBJ whole genome shotgun (WGS) entry which is preliminary data.</text>
</comment>
<name>A0A6G1X4W4_9BACI</name>
<dbReference type="Gene3D" id="3.30.450.150">
    <property type="entry name" value="Haem-degrading domain"/>
    <property type="match status" value="1"/>
</dbReference>
<sequence>MYPSKGGIPILLNEKVIGAIGGSGDEDVEVLESALENVISNM</sequence>
<evidence type="ECO:0008006" key="3">
    <source>
        <dbReference type="Google" id="ProtNLM"/>
    </source>
</evidence>
<dbReference type="EMBL" id="WJNH01000003">
    <property type="protein sequence ID" value="MRG86004.1"/>
    <property type="molecule type" value="Genomic_DNA"/>
</dbReference>
<organism evidence="1 2">
    <name type="scientific">Salinibacillus xinjiangensis</name>
    <dbReference type="NCBI Taxonomy" id="1229268"/>
    <lineage>
        <taxon>Bacteria</taxon>
        <taxon>Bacillati</taxon>
        <taxon>Bacillota</taxon>
        <taxon>Bacilli</taxon>
        <taxon>Bacillales</taxon>
        <taxon>Bacillaceae</taxon>
        <taxon>Salinibacillus</taxon>
    </lineage>
</organism>
<protein>
    <recommendedName>
        <fullName evidence="3">Heme-binding protein</fullName>
    </recommendedName>
</protein>
<proteinExistence type="predicted"/>
<reference evidence="1 2" key="1">
    <citation type="submission" date="2019-11" db="EMBL/GenBank/DDBJ databases">
        <authorList>
            <person name="Li J."/>
        </authorList>
    </citation>
    <scope>NUCLEOTIDE SEQUENCE [LARGE SCALE GENOMIC DNA]</scope>
    <source>
        <strain evidence="1 2">J4</strain>
    </source>
</reference>
<keyword evidence="2" id="KW-1185">Reference proteome</keyword>
<dbReference type="Proteomes" id="UP000480185">
    <property type="component" value="Unassembled WGS sequence"/>
</dbReference>